<proteinExistence type="predicted"/>
<dbReference type="HOGENOM" id="CLU_101051_1_0_1"/>
<dbReference type="PANTHER" id="PTHR34693">
    <property type="entry name" value="PROTEIN PAR32"/>
    <property type="match status" value="1"/>
</dbReference>
<evidence type="ECO:0000313" key="2">
    <source>
        <dbReference type="EMBL" id="EGS18246.1"/>
    </source>
</evidence>
<dbReference type="Proteomes" id="UP000008066">
    <property type="component" value="Unassembled WGS sequence"/>
</dbReference>
<dbReference type="GeneID" id="18260306"/>
<feature type="compositionally biased region" description="Polar residues" evidence="1">
    <location>
        <begin position="52"/>
        <end position="61"/>
    </location>
</feature>
<keyword evidence="3" id="KW-1185">Reference proteome</keyword>
<dbReference type="PANTHER" id="PTHR34693:SF2">
    <property type="entry name" value="DUF3602 DOMAIN-CONTAINING PROTEIN"/>
    <property type="match status" value="1"/>
</dbReference>
<dbReference type="RefSeq" id="XP_006696577.1">
    <property type="nucleotide sequence ID" value="XM_006696514.1"/>
</dbReference>
<feature type="region of interest" description="Disordered" evidence="1">
    <location>
        <begin position="38"/>
        <end position="74"/>
    </location>
</feature>
<name>G0SE69_CHATD</name>
<accession>G0SE69</accession>
<dbReference type="KEGG" id="cthr:CTHT_0062680"/>
<dbReference type="InterPro" id="IPR022024">
    <property type="entry name" value="DUF3602"/>
</dbReference>
<gene>
    <name evidence="2" type="ORF">CTHT_0062680</name>
</gene>
<evidence type="ECO:0000256" key="1">
    <source>
        <dbReference type="SAM" id="MobiDB-lite"/>
    </source>
</evidence>
<protein>
    <submittedName>
        <fullName evidence="2">Uncharacterized protein</fullName>
    </submittedName>
</protein>
<dbReference type="OMA" id="WGKIRGM"/>
<dbReference type="Pfam" id="PF12223">
    <property type="entry name" value="DUF3602"/>
    <property type="match status" value="1"/>
</dbReference>
<sequence>MLKATYTVTEPHPTVPQNSYTHAGRGGAGNFFRAPRTTPASGIPTPADLKPVTSNSSTSRRFYSGRGGAGNAHPIEIAQPSLSFDEEYNRAEAREQRVARGMGYHVGRGGAGNIAKKNLEVEKEEVDGGNIARVSTASTADSLRSSLSGFGGFVKRIISHN</sequence>
<dbReference type="eggNOG" id="ENOG502S8NN">
    <property type="taxonomic scope" value="Eukaryota"/>
</dbReference>
<dbReference type="EMBL" id="GL988046">
    <property type="protein sequence ID" value="EGS18246.1"/>
    <property type="molecule type" value="Genomic_DNA"/>
</dbReference>
<dbReference type="InterPro" id="IPR053203">
    <property type="entry name" value="Cisplatin_resist-associated"/>
</dbReference>
<dbReference type="AlphaFoldDB" id="G0SE69"/>
<feature type="region of interest" description="Disordered" evidence="1">
    <location>
        <begin position="1"/>
        <end position="22"/>
    </location>
</feature>
<reference evidence="2 3" key="1">
    <citation type="journal article" date="2011" name="Cell">
        <title>Insight into structure and assembly of the nuclear pore complex by utilizing the genome of a eukaryotic thermophile.</title>
        <authorList>
            <person name="Amlacher S."/>
            <person name="Sarges P."/>
            <person name="Flemming D."/>
            <person name="van Noort V."/>
            <person name="Kunze R."/>
            <person name="Devos D.P."/>
            <person name="Arumugam M."/>
            <person name="Bork P."/>
            <person name="Hurt E."/>
        </authorList>
    </citation>
    <scope>NUCLEOTIDE SEQUENCE [LARGE SCALE GENOMIC DNA]</scope>
    <source>
        <strain evidence="3">DSM 1495 / CBS 144.50 / IMI 039719</strain>
    </source>
</reference>
<evidence type="ECO:0000313" key="3">
    <source>
        <dbReference type="Proteomes" id="UP000008066"/>
    </source>
</evidence>
<organism evidence="3">
    <name type="scientific">Chaetomium thermophilum (strain DSM 1495 / CBS 144.50 / IMI 039719)</name>
    <name type="common">Thermochaetoides thermophila</name>
    <dbReference type="NCBI Taxonomy" id="759272"/>
    <lineage>
        <taxon>Eukaryota</taxon>
        <taxon>Fungi</taxon>
        <taxon>Dikarya</taxon>
        <taxon>Ascomycota</taxon>
        <taxon>Pezizomycotina</taxon>
        <taxon>Sordariomycetes</taxon>
        <taxon>Sordariomycetidae</taxon>
        <taxon>Sordariales</taxon>
        <taxon>Chaetomiaceae</taxon>
        <taxon>Thermochaetoides</taxon>
    </lineage>
</organism>
<dbReference type="OrthoDB" id="5424462at2759"/>